<name>A0A7E6FH66_9MOLL</name>
<dbReference type="PANTHER" id="PTHR47326:SF1">
    <property type="entry name" value="HTH PSQ-TYPE DOMAIN-CONTAINING PROTEIN"/>
    <property type="match status" value="1"/>
</dbReference>
<proteinExistence type="predicted"/>
<accession>A0A7E6FH66</accession>
<protein>
    <submittedName>
        <fullName evidence="2">Uncharacterized protein LOC118766939</fullName>
    </submittedName>
</protein>
<dbReference type="PANTHER" id="PTHR47326">
    <property type="entry name" value="TRANSPOSABLE ELEMENT TC3 TRANSPOSASE-LIKE PROTEIN"/>
    <property type="match status" value="1"/>
</dbReference>
<dbReference type="KEGG" id="osn:118766939"/>
<dbReference type="Proteomes" id="UP000515154">
    <property type="component" value="Linkage group LG18"/>
</dbReference>
<dbReference type="Gene3D" id="3.30.420.10">
    <property type="entry name" value="Ribonuclease H-like superfamily/Ribonuclease H"/>
    <property type="match status" value="1"/>
</dbReference>
<evidence type="ECO:0000313" key="1">
    <source>
        <dbReference type="Proteomes" id="UP000515154"/>
    </source>
</evidence>
<gene>
    <name evidence="2" type="primary">LOC118766939</name>
</gene>
<dbReference type="GO" id="GO:0003676">
    <property type="term" value="F:nucleic acid binding"/>
    <property type="evidence" value="ECO:0007669"/>
    <property type="project" value="InterPro"/>
</dbReference>
<keyword evidence="1" id="KW-1185">Reference proteome</keyword>
<reference evidence="2" key="1">
    <citation type="submission" date="2025-08" db="UniProtKB">
        <authorList>
            <consortium name="RefSeq"/>
        </authorList>
    </citation>
    <scope>IDENTIFICATION</scope>
</reference>
<sequence length="174" mass="20344">MLKTTIQNVLHKRPRLHAYKIQMRHKIKETDKPKHTEFAVMMLREIDDDNRYLNRILFSDEATFHINGCVNQHNSRIWGGQYLNEVFQYICDSPKVNVWSGLLHDHVVSPFIFAENTITSASYLDMLEMYVFPQIADIEREKLCFADEAIKTSIACEKLFPVLSNIIKTILVID</sequence>
<dbReference type="AlphaFoldDB" id="A0A7E6FH66"/>
<organism evidence="1 2">
    <name type="scientific">Octopus sinensis</name>
    <name type="common">East Asian common octopus</name>
    <dbReference type="NCBI Taxonomy" id="2607531"/>
    <lineage>
        <taxon>Eukaryota</taxon>
        <taxon>Metazoa</taxon>
        <taxon>Spiralia</taxon>
        <taxon>Lophotrochozoa</taxon>
        <taxon>Mollusca</taxon>
        <taxon>Cephalopoda</taxon>
        <taxon>Coleoidea</taxon>
        <taxon>Octopodiformes</taxon>
        <taxon>Octopoda</taxon>
        <taxon>Incirrata</taxon>
        <taxon>Octopodidae</taxon>
        <taxon>Octopus</taxon>
    </lineage>
</organism>
<evidence type="ECO:0000313" key="2">
    <source>
        <dbReference type="RefSeq" id="XP_036366705.1"/>
    </source>
</evidence>
<dbReference type="InterPro" id="IPR036397">
    <property type="entry name" value="RNaseH_sf"/>
</dbReference>
<dbReference type="RefSeq" id="XP_036366705.1">
    <property type="nucleotide sequence ID" value="XM_036510812.1"/>
</dbReference>